<evidence type="ECO:0000259" key="2">
    <source>
        <dbReference type="Pfam" id="PF13403"/>
    </source>
</evidence>
<dbReference type="AlphaFoldDB" id="A0A0P1G3A5"/>
<feature type="region of interest" description="Disordered" evidence="1">
    <location>
        <begin position="1"/>
        <end position="29"/>
    </location>
</feature>
<feature type="compositionally biased region" description="Polar residues" evidence="1">
    <location>
        <begin position="16"/>
        <end position="29"/>
    </location>
</feature>
<dbReference type="Pfam" id="PF13403">
    <property type="entry name" value="Hint_2"/>
    <property type="match status" value="1"/>
</dbReference>
<dbReference type="Proteomes" id="UP000051587">
    <property type="component" value="Unassembled WGS sequence"/>
</dbReference>
<dbReference type="InterPro" id="IPR028992">
    <property type="entry name" value="Hedgehog/Intein_dom"/>
</dbReference>
<evidence type="ECO:0000256" key="1">
    <source>
        <dbReference type="SAM" id="MobiDB-lite"/>
    </source>
</evidence>
<evidence type="ECO:0000313" key="3">
    <source>
        <dbReference type="EMBL" id="CUH67910.1"/>
    </source>
</evidence>
<gene>
    <name evidence="3" type="ORF">TG4357_03277</name>
</gene>
<keyword evidence="4" id="KW-1185">Reference proteome</keyword>
<reference evidence="3 4" key="1">
    <citation type="submission" date="2015-09" db="EMBL/GenBank/DDBJ databases">
        <authorList>
            <consortium name="Swine Surveillance"/>
        </authorList>
    </citation>
    <scope>NUCLEOTIDE SEQUENCE [LARGE SCALE GENOMIC DNA]</scope>
    <source>
        <strain evidence="3 4">CECT 4357</strain>
    </source>
</reference>
<accession>A0A0P1G3A5</accession>
<proteinExistence type="predicted"/>
<dbReference type="STRING" id="53501.SAMN04488043_104148"/>
<protein>
    <recommendedName>
        <fullName evidence="2">Hedgehog/Intein (Hint) domain-containing protein</fullName>
    </recommendedName>
</protein>
<evidence type="ECO:0000313" key="4">
    <source>
        <dbReference type="Proteomes" id="UP000051587"/>
    </source>
</evidence>
<dbReference type="EMBL" id="CYSA01000027">
    <property type="protein sequence ID" value="CUH67910.1"/>
    <property type="molecule type" value="Genomic_DNA"/>
</dbReference>
<feature type="domain" description="Hedgehog/Intein (Hint)" evidence="2">
    <location>
        <begin position="82"/>
        <end position="219"/>
    </location>
</feature>
<name>A0A0P1G3A5_THAGE</name>
<sequence length="269" mass="29336">MGAGTDATLRKRVNLSHYSPPSRYQTPESVSLRHTPGIAQTNRAKTTLMRRYEMLYLDPGNVPARYTAIAPATPMFEAAFSAFARGTLIKTTNGPCAVEDLEPGMMIETLDFGPQPLLWRGMMNIIPNAPAERPEQAQLTRVMADTFGMGRPASDLVLGAAAQMLRRGATDRLTPVSKFCDGDSVFQTTPPSPVQVFHICLPVQAMISANDLYLASFHPRSGLGEILGPQMLRLFLSLFPHVSNLLDFGPALFPERAAERVGLMDSCAV</sequence>
<organism evidence="3 4">
    <name type="scientific">Thalassovita gelatinovora</name>
    <name type="common">Thalassobius gelatinovorus</name>
    <dbReference type="NCBI Taxonomy" id="53501"/>
    <lineage>
        <taxon>Bacteria</taxon>
        <taxon>Pseudomonadati</taxon>
        <taxon>Pseudomonadota</taxon>
        <taxon>Alphaproteobacteria</taxon>
        <taxon>Rhodobacterales</taxon>
        <taxon>Roseobacteraceae</taxon>
        <taxon>Thalassovita</taxon>
    </lineage>
</organism>